<sequence>MTAEGQQPDPASGAERDPGEFTPRTFQPSRKDRLRPLELIGFSAVMSAFVGLVVLLSTREAVVALISFGVAFIVVLVAIAMFSLTFKPDDAEIADIDEQDAHGA</sequence>
<dbReference type="Proteomes" id="UP000077071">
    <property type="component" value="Chromosome"/>
</dbReference>
<accession>A0A160KPN2</accession>
<protein>
    <recommendedName>
        <fullName evidence="5">ABC transporter ATP-binding protein</fullName>
    </recommendedName>
</protein>
<dbReference type="RefSeq" id="WP_237358215.1">
    <property type="nucleotide sequence ID" value="NZ_CP015515.1"/>
</dbReference>
<keyword evidence="2" id="KW-0472">Membrane</keyword>
<feature type="transmembrane region" description="Helical" evidence="2">
    <location>
        <begin position="37"/>
        <end position="56"/>
    </location>
</feature>
<keyword evidence="4" id="KW-1185">Reference proteome</keyword>
<feature type="region of interest" description="Disordered" evidence="1">
    <location>
        <begin position="1"/>
        <end position="30"/>
    </location>
</feature>
<name>A0A160KPN2_9MICO</name>
<gene>
    <name evidence="3" type="ORF">A6122_0269</name>
</gene>
<evidence type="ECO:0000313" key="4">
    <source>
        <dbReference type="Proteomes" id="UP000077071"/>
    </source>
</evidence>
<organism evidence="3 4">
    <name type="scientific">Rathayibacter tritici</name>
    <dbReference type="NCBI Taxonomy" id="33888"/>
    <lineage>
        <taxon>Bacteria</taxon>
        <taxon>Bacillati</taxon>
        <taxon>Actinomycetota</taxon>
        <taxon>Actinomycetes</taxon>
        <taxon>Micrococcales</taxon>
        <taxon>Microbacteriaceae</taxon>
        <taxon>Rathayibacter</taxon>
    </lineage>
</organism>
<evidence type="ECO:0000313" key="3">
    <source>
        <dbReference type="EMBL" id="AND15430.1"/>
    </source>
</evidence>
<dbReference type="AlphaFoldDB" id="A0A160KPN2"/>
<proteinExistence type="predicted"/>
<keyword evidence="2" id="KW-0812">Transmembrane</keyword>
<dbReference type="STRING" id="33888.A6122_0269"/>
<evidence type="ECO:0000256" key="2">
    <source>
        <dbReference type="SAM" id="Phobius"/>
    </source>
</evidence>
<keyword evidence="2" id="KW-1133">Transmembrane helix</keyword>
<dbReference type="KEGG" id="rtn:A6122_0269"/>
<dbReference type="PATRIC" id="fig|33888.3.peg.313"/>
<evidence type="ECO:0000256" key="1">
    <source>
        <dbReference type="SAM" id="MobiDB-lite"/>
    </source>
</evidence>
<evidence type="ECO:0008006" key="5">
    <source>
        <dbReference type="Google" id="ProtNLM"/>
    </source>
</evidence>
<dbReference type="EMBL" id="CP015515">
    <property type="protein sequence ID" value="AND15430.1"/>
    <property type="molecule type" value="Genomic_DNA"/>
</dbReference>
<reference evidence="3 4" key="1">
    <citation type="submission" date="2016-05" db="EMBL/GenBank/DDBJ databases">
        <title>Complete genome sequence of Rathayibacter tritici NCPPB 1953.</title>
        <authorList>
            <person name="Park J."/>
            <person name="Lee H.-H."/>
            <person name="Lee S.-W."/>
            <person name="Seo Y.-S."/>
        </authorList>
    </citation>
    <scope>NUCLEOTIDE SEQUENCE [LARGE SCALE GENOMIC DNA]</scope>
    <source>
        <strain evidence="3 4">NCPPB 1953</strain>
    </source>
</reference>
<feature type="transmembrane region" description="Helical" evidence="2">
    <location>
        <begin position="62"/>
        <end position="84"/>
    </location>
</feature>